<evidence type="ECO:0000256" key="1">
    <source>
        <dbReference type="SAM" id="MobiDB-lite"/>
    </source>
</evidence>
<feature type="compositionally biased region" description="Basic and acidic residues" evidence="1">
    <location>
        <begin position="55"/>
        <end position="65"/>
    </location>
</feature>
<sequence length="235" mass="24196">MLVASLLLILVAVVLLVVGLTGGSSLLLTTSMAASLLAAVALVVGARQAAATRAAAERSDPDANRVRRPSAGDDLEVGAHSPAGPDIPAQHVPSTIGADDTGWRQPPGSSAVVGEDPHDPYDPYADGQPYPAEDPHDPYADGDPYAGPVDPDQVAVPPDEPPALRVSPSDAALVAQLDTEVQVVDGRPRYHLADCPHLFDRVAEPLPVAEAVRLGFTPCAGCAPDTVLLADARPL</sequence>
<feature type="compositionally biased region" description="Low complexity" evidence="1">
    <location>
        <begin position="146"/>
        <end position="157"/>
    </location>
</feature>
<proteinExistence type="predicted"/>
<feature type="region of interest" description="Disordered" evidence="1">
    <location>
        <begin position="52"/>
        <end position="162"/>
    </location>
</feature>
<keyword evidence="3" id="KW-1185">Reference proteome</keyword>
<accession>A0ABW7SUB3</accession>
<comment type="caution">
    <text evidence="2">The sequence shown here is derived from an EMBL/GenBank/DDBJ whole genome shotgun (WGS) entry which is preliminary data.</text>
</comment>
<evidence type="ECO:0000313" key="3">
    <source>
        <dbReference type="Proteomes" id="UP001611075"/>
    </source>
</evidence>
<dbReference type="RefSeq" id="WP_396682926.1">
    <property type="nucleotide sequence ID" value="NZ_JBIRPU010000019.1"/>
</dbReference>
<dbReference type="EMBL" id="JBIRPU010000019">
    <property type="protein sequence ID" value="MFI0795578.1"/>
    <property type="molecule type" value="Genomic_DNA"/>
</dbReference>
<organism evidence="2 3">
    <name type="scientific">Micromonospora rubida</name>
    <dbReference type="NCBI Taxonomy" id="2697657"/>
    <lineage>
        <taxon>Bacteria</taxon>
        <taxon>Bacillati</taxon>
        <taxon>Actinomycetota</taxon>
        <taxon>Actinomycetes</taxon>
        <taxon>Micromonosporales</taxon>
        <taxon>Micromonosporaceae</taxon>
        <taxon>Micromonospora</taxon>
    </lineage>
</organism>
<dbReference type="Proteomes" id="UP001611075">
    <property type="component" value="Unassembled WGS sequence"/>
</dbReference>
<evidence type="ECO:0000313" key="2">
    <source>
        <dbReference type="EMBL" id="MFI0795578.1"/>
    </source>
</evidence>
<gene>
    <name evidence="2" type="ORF">ACH4OY_23295</name>
</gene>
<reference evidence="2 3" key="1">
    <citation type="submission" date="2024-10" db="EMBL/GenBank/DDBJ databases">
        <title>The Natural Products Discovery Center: Release of the First 8490 Sequenced Strains for Exploring Actinobacteria Biosynthetic Diversity.</title>
        <authorList>
            <person name="Kalkreuter E."/>
            <person name="Kautsar S.A."/>
            <person name="Yang D."/>
            <person name="Bader C.D."/>
            <person name="Teijaro C.N."/>
            <person name="Fluegel L."/>
            <person name="Davis C.M."/>
            <person name="Simpson J.R."/>
            <person name="Lauterbach L."/>
            <person name="Steele A.D."/>
            <person name="Gui C."/>
            <person name="Meng S."/>
            <person name="Li G."/>
            <person name="Viehrig K."/>
            <person name="Ye F."/>
            <person name="Su P."/>
            <person name="Kiefer A.F."/>
            <person name="Nichols A."/>
            <person name="Cepeda A.J."/>
            <person name="Yan W."/>
            <person name="Fan B."/>
            <person name="Jiang Y."/>
            <person name="Adhikari A."/>
            <person name="Zheng C.-J."/>
            <person name="Schuster L."/>
            <person name="Cowan T.M."/>
            <person name="Smanski M.J."/>
            <person name="Chevrette M.G."/>
            <person name="De Carvalho L.P.S."/>
            <person name="Shen B."/>
        </authorList>
    </citation>
    <scope>NUCLEOTIDE SEQUENCE [LARGE SCALE GENOMIC DNA]</scope>
    <source>
        <strain evidence="2 3">NPDC021253</strain>
    </source>
</reference>
<name>A0ABW7SUB3_9ACTN</name>
<protein>
    <submittedName>
        <fullName evidence="2">Uncharacterized protein</fullName>
    </submittedName>
</protein>